<evidence type="ECO:0000313" key="17">
    <source>
        <dbReference type="EMBL" id="AFZ53525.1"/>
    </source>
</evidence>
<dbReference type="GO" id="GO:0009002">
    <property type="term" value="F:serine-type D-Ala-D-Ala carboxypeptidase activity"/>
    <property type="evidence" value="ECO:0007669"/>
    <property type="project" value="UniProtKB-EC"/>
</dbReference>
<dbReference type="Gene3D" id="1.10.3810.10">
    <property type="entry name" value="Biosynthetic peptidoglycan transglycosylase-like"/>
    <property type="match status" value="1"/>
</dbReference>
<dbReference type="RefSeq" id="WP_015219254.1">
    <property type="nucleotide sequence ID" value="NC_019776.1"/>
</dbReference>
<keyword evidence="9" id="KW-0573">Peptidoglycan synthesis</keyword>
<keyword evidence="10" id="KW-0511">Multifunctional enzyme</keyword>
<feature type="domain" description="Penicillin-binding protein transpeptidase" evidence="15">
    <location>
        <begin position="350"/>
        <end position="620"/>
    </location>
</feature>
<keyword evidence="11" id="KW-0961">Cell wall biogenesis/degradation</keyword>
<dbReference type="EMBL" id="CP003947">
    <property type="protein sequence ID" value="AFZ53525.1"/>
    <property type="molecule type" value="Genomic_DNA"/>
</dbReference>
<dbReference type="Gene3D" id="3.40.710.10">
    <property type="entry name" value="DD-peptidase/beta-lactamase superfamily"/>
    <property type="match status" value="1"/>
</dbReference>
<accession>K9Z4L5</accession>
<evidence type="ECO:0000256" key="6">
    <source>
        <dbReference type="ARBA" id="ARBA00022679"/>
    </source>
</evidence>
<dbReference type="PANTHER" id="PTHR32282:SF33">
    <property type="entry name" value="PEPTIDOGLYCAN GLYCOSYLTRANSFERASE"/>
    <property type="match status" value="1"/>
</dbReference>
<dbReference type="SUPFAM" id="SSF56601">
    <property type="entry name" value="beta-lactamase/transpeptidase-like"/>
    <property type="match status" value="1"/>
</dbReference>
<comment type="catalytic activity">
    <reaction evidence="13">
        <text>[GlcNAc-(1-&gt;4)-Mur2Ac(oyl-L-Ala-gamma-D-Glu-L-Lys-D-Ala-D-Ala)](n)-di-trans,octa-cis-undecaprenyl diphosphate + beta-D-GlcNAc-(1-&gt;4)-Mur2Ac(oyl-L-Ala-gamma-D-Glu-L-Lys-D-Ala-D-Ala)-di-trans,octa-cis-undecaprenyl diphosphate = [GlcNAc-(1-&gt;4)-Mur2Ac(oyl-L-Ala-gamma-D-Glu-L-Lys-D-Ala-D-Ala)](n+1)-di-trans,octa-cis-undecaprenyl diphosphate + di-trans,octa-cis-undecaprenyl diphosphate + H(+)</text>
        <dbReference type="Rhea" id="RHEA:23708"/>
        <dbReference type="Rhea" id="RHEA-COMP:9602"/>
        <dbReference type="Rhea" id="RHEA-COMP:9603"/>
        <dbReference type="ChEBI" id="CHEBI:15378"/>
        <dbReference type="ChEBI" id="CHEBI:58405"/>
        <dbReference type="ChEBI" id="CHEBI:60033"/>
        <dbReference type="ChEBI" id="CHEBI:78435"/>
        <dbReference type="EC" id="2.4.99.28"/>
    </reaction>
</comment>
<dbReference type="Pfam" id="PF00905">
    <property type="entry name" value="Transpeptidase"/>
    <property type="match status" value="1"/>
</dbReference>
<dbReference type="GO" id="GO:0008360">
    <property type="term" value="P:regulation of cell shape"/>
    <property type="evidence" value="ECO:0007669"/>
    <property type="project" value="UniProtKB-KW"/>
</dbReference>
<dbReference type="EC" id="2.4.1.129" evidence="17"/>
<keyword evidence="8" id="KW-0133">Cell shape</keyword>
<dbReference type="Pfam" id="PF00912">
    <property type="entry name" value="Transgly"/>
    <property type="match status" value="1"/>
</dbReference>
<evidence type="ECO:0000256" key="2">
    <source>
        <dbReference type="ARBA" id="ARBA00007739"/>
    </source>
</evidence>
<dbReference type="FunFam" id="1.10.3810.10:FF:000001">
    <property type="entry name" value="Penicillin-binding protein 1A"/>
    <property type="match status" value="1"/>
</dbReference>
<keyword evidence="6 17" id="KW-0808">Transferase</keyword>
<dbReference type="GO" id="GO:0009252">
    <property type="term" value="P:peptidoglycan biosynthetic process"/>
    <property type="evidence" value="ECO:0007669"/>
    <property type="project" value="UniProtKB-KW"/>
</dbReference>
<dbReference type="GO" id="GO:0006508">
    <property type="term" value="P:proteolysis"/>
    <property type="evidence" value="ECO:0007669"/>
    <property type="project" value="UniProtKB-KW"/>
</dbReference>
<keyword evidence="14" id="KW-0812">Transmembrane</keyword>
<comment type="similarity">
    <text evidence="2">In the N-terminal section; belongs to the glycosyltransferase 51 family.</text>
</comment>
<feature type="transmembrane region" description="Helical" evidence="14">
    <location>
        <begin position="35"/>
        <end position="57"/>
    </location>
</feature>
<evidence type="ECO:0000256" key="1">
    <source>
        <dbReference type="ARBA" id="ARBA00007090"/>
    </source>
</evidence>
<dbReference type="GO" id="GO:0008955">
    <property type="term" value="F:peptidoglycan glycosyltransferase activity"/>
    <property type="evidence" value="ECO:0007669"/>
    <property type="project" value="UniProtKB-EC"/>
</dbReference>
<protein>
    <submittedName>
        <fullName evidence="17">Penicillin-binding protein, 1A family</fullName>
        <ecNumber evidence="17">2.4.1.129</ecNumber>
    </submittedName>
</protein>
<evidence type="ECO:0000259" key="15">
    <source>
        <dbReference type="Pfam" id="PF00905"/>
    </source>
</evidence>
<keyword evidence="14" id="KW-1133">Transmembrane helix</keyword>
<dbReference type="InterPro" id="IPR012338">
    <property type="entry name" value="Beta-lactam/transpept-like"/>
</dbReference>
<evidence type="ECO:0000256" key="11">
    <source>
        <dbReference type="ARBA" id="ARBA00023316"/>
    </source>
</evidence>
<dbReference type="InterPro" id="IPR001264">
    <property type="entry name" value="Glyco_trans_51"/>
</dbReference>
<evidence type="ECO:0000313" key="18">
    <source>
        <dbReference type="Proteomes" id="UP000010480"/>
    </source>
</evidence>
<feature type="domain" description="Glycosyl transferase family 51" evidence="16">
    <location>
        <begin position="82"/>
        <end position="257"/>
    </location>
</feature>
<keyword evidence="3" id="KW-0121">Carboxypeptidase</keyword>
<dbReference type="OrthoDB" id="9766909at2"/>
<dbReference type="GO" id="GO:0008658">
    <property type="term" value="F:penicillin binding"/>
    <property type="evidence" value="ECO:0007669"/>
    <property type="project" value="InterPro"/>
</dbReference>
<evidence type="ECO:0000256" key="9">
    <source>
        <dbReference type="ARBA" id="ARBA00022984"/>
    </source>
</evidence>
<evidence type="ECO:0000256" key="3">
    <source>
        <dbReference type="ARBA" id="ARBA00022645"/>
    </source>
</evidence>
<dbReference type="AlphaFoldDB" id="K9Z4L5"/>
<dbReference type="PANTHER" id="PTHR32282">
    <property type="entry name" value="BINDING PROTEIN TRANSPEPTIDASE, PUTATIVE-RELATED"/>
    <property type="match status" value="1"/>
</dbReference>
<comment type="catalytic activity">
    <reaction evidence="12">
        <text>Preferential cleavage: (Ac)2-L-Lys-D-Ala-|-D-Ala. Also transpeptidation of peptidyl-alanyl moieties that are N-acyl substituents of D-alanine.</text>
        <dbReference type="EC" id="3.4.16.4"/>
    </reaction>
</comment>
<sequence length="652" mass="71216" precursor="true">MASTSIKGKTNNPVPNPKTPTNFFMGVVKVTTGTFLGLTLLTTSAIAGGLVGLAVSFRNLPDVRVLKNYVPSQTSYIYDVKGRLLTTYHGEEHRTTVDFQDISPNLKMAVLAIEDSNFYDHKGINPTSIGRAILVNIQSGGVVEGASTLTMQLVKNVFLSHQRTFSRKLAEAVLAVRVEQVFEKNNILEMYLNNIYWGHNNYGAETAAQSYFNKSARELNLAEAAMMAGIIQAPEVYSPFANYDIAKQRQALVLGRMVDLGWITSEEAETAKKTPLYLGKPQAWQSSKLPYVTDSVRKELIERFGQEMITKGGLHVQTTIDYDLQVKAEEIVQKSHRNLVSWGVKADQIALVAIDPRTHFVKAVVGGVDYEQSQFNRVLQSRRQPGSAFKPFVFYTAFATGKYTPTSSVANYSKGYRDGSGYYRPQNYGGSFGGGDVSIIQALSQSLNIPAVVLGQEIGLDKVIEVCRTLGIESPLSPVVSLPLGPMGVTPMEMAKSYATFANNGWQSDTTMIVQVTDSDGNILLDNTPKPKLVLNEWATASLSATLTQVIQGGTARSADIGRPAAGKTGTTSGERDVWFVGYVPQLATAVWIGNDDFNRSLGSGVTGGGYAAPIWRQFMVTALQNEPVKYFPAASQFTRPKSDNKKNEKND</sequence>
<evidence type="ECO:0000256" key="13">
    <source>
        <dbReference type="ARBA" id="ARBA00049902"/>
    </source>
</evidence>
<dbReference type="SUPFAM" id="SSF53955">
    <property type="entry name" value="Lysozyme-like"/>
    <property type="match status" value="1"/>
</dbReference>
<evidence type="ECO:0000259" key="16">
    <source>
        <dbReference type="Pfam" id="PF00912"/>
    </source>
</evidence>
<dbReference type="NCBIfam" id="TIGR02074">
    <property type="entry name" value="PBP_1a_fam"/>
    <property type="match status" value="1"/>
</dbReference>
<evidence type="ECO:0000256" key="12">
    <source>
        <dbReference type="ARBA" id="ARBA00034000"/>
    </source>
</evidence>
<dbReference type="GO" id="GO:0030288">
    <property type="term" value="C:outer membrane-bounded periplasmic space"/>
    <property type="evidence" value="ECO:0007669"/>
    <property type="project" value="TreeGrafter"/>
</dbReference>
<evidence type="ECO:0000256" key="10">
    <source>
        <dbReference type="ARBA" id="ARBA00023268"/>
    </source>
</evidence>
<evidence type="ECO:0000256" key="4">
    <source>
        <dbReference type="ARBA" id="ARBA00022670"/>
    </source>
</evidence>
<dbReference type="InterPro" id="IPR050396">
    <property type="entry name" value="Glycosyltr_51/Transpeptidase"/>
</dbReference>
<dbReference type="GO" id="GO:0071555">
    <property type="term" value="P:cell wall organization"/>
    <property type="evidence" value="ECO:0007669"/>
    <property type="project" value="UniProtKB-KW"/>
</dbReference>
<dbReference type="eggNOG" id="COG0744">
    <property type="taxonomic scope" value="Bacteria"/>
</dbReference>
<reference evidence="18" key="1">
    <citation type="journal article" date="2013" name="Proc. Natl. Acad. Sci. U.S.A.">
        <title>Improving the coverage of the cyanobacterial phylum using diversity-driven genome sequencing.</title>
        <authorList>
            <person name="Shih P.M."/>
            <person name="Wu D."/>
            <person name="Latifi A."/>
            <person name="Axen S.D."/>
            <person name="Fewer D.P."/>
            <person name="Talla E."/>
            <person name="Calteau A."/>
            <person name="Cai F."/>
            <person name="Tandeau de Marsac N."/>
            <person name="Rippka R."/>
            <person name="Herdman M."/>
            <person name="Sivonen K."/>
            <person name="Coursin T."/>
            <person name="Laurent T."/>
            <person name="Goodwin L."/>
            <person name="Nolan M."/>
            <person name="Davenport K.W."/>
            <person name="Han C.S."/>
            <person name="Rubin E.M."/>
            <person name="Eisen J.A."/>
            <person name="Woyke T."/>
            <person name="Gugger M."/>
            <person name="Kerfeld C.A."/>
        </authorList>
    </citation>
    <scope>NUCLEOTIDE SEQUENCE [LARGE SCALE GENOMIC DNA]</scope>
    <source>
        <strain evidence="18">PCC 10605</strain>
    </source>
</reference>
<keyword evidence="7" id="KW-0378">Hydrolase</keyword>
<dbReference type="InterPro" id="IPR023346">
    <property type="entry name" value="Lysozyme-like_dom_sf"/>
</dbReference>
<comment type="similarity">
    <text evidence="1">In the C-terminal section; belongs to the transpeptidase family.</text>
</comment>
<name>K9Z4L5_CYAAP</name>
<dbReference type="STRING" id="755178.Cyan10605_1413"/>
<evidence type="ECO:0000256" key="14">
    <source>
        <dbReference type="SAM" id="Phobius"/>
    </source>
</evidence>
<dbReference type="InterPro" id="IPR036950">
    <property type="entry name" value="PBP_transglycosylase"/>
</dbReference>
<keyword evidence="14" id="KW-0472">Membrane</keyword>
<dbReference type="PATRIC" id="fig|755178.3.peg.1494"/>
<gene>
    <name evidence="17" type="ordered locus">Cyan10605_1413</name>
</gene>
<keyword evidence="4" id="KW-0645">Protease</keyword>
<keyword evidence="5 17" id="KW-0328">Glycosyltransferase</keyword>
<organism evidence="17 18">
    <name type="scientific">Cyanobacterium aponinum (strain PCC 10605)</name>
    <dbReference type="NCBI Taxonomy" id="755178"/>
    <lineage>
        <taxon>Bacteria</taxon>
        <taxon>Bacillati</taxon>
        <taxon>Cyanobacteriota</taxon>
        <taxon>Cyanophyceae</taxon>
        <taxon>Oscillatoriophycideae</taxon>
        <taxon>Chroococcales</taxon>
        <taxon>Geminocystaceae</taxon>
        <taxon>Cyanobacterium</taxon>
    </lineage>
</organism>
<dbReference type="HOGENOM" id="CLU_006354_2_4_3"/>
<dbReference type="KEGG" id="can:Cyan10605_1413"/>
<dbReference type="Proteomes" id="UP000010480">
    <property type="component" value="Chromosome"/>
</dbReference>
<dbReference type="InterPro" id="IPR001460">
    <property type="entry name" value="PCN-bd_Tpept"/>
</dbReference>
<evidence type="ECO:0000256" key="5">
    <source>
        <dbReference type="ARBA" id="ARBA00022676"/>
    </source>
</evidence>
<keyword evidence="18" id="KW-1185">Reference proteome</keyword>
<proteinExistence type="inferred from homology"/>
<evidence type="ECO:0000256" key="7">
    <source>
        <dbReference type="ARBA" id="ARBA00022801"/>
    </source>
</evidence>
<evidence type="ECO:0000256" key="8">
    <source>
        <dbReference type="ARBA" id="ARBA00022960"/>
    </source>
</evidence>